<reference evidence="4" key="1">
    <citation type="submission" date="2025-08" db="UniProtKB">
        <authorList>
            <consortium name="RefSeq"/>
        </authorList>
    </citation>
    <scope>IDENTIFICATION</scope>
    <source>
        <tissue evidence="4">Fruit stalk</tissue>
    </source>
</reference>
<dbReference type="Proteomes" id="UP000515121">
    <property type="component" value="Unplaced"/>
</dbReference>
<dbReference type="InterPro" id="IPR036625">
    <property type="entry name" value="E3-bd_dom_sf"/>
</dbReference>
<sequence length="193" mass="20509">MHLASEGGKRIVVSPYVKKLANELKVDLGTVVGTGPIGRIVTDNVEATMAVSVMAASEHVLLPTSPAEVVWFELRTTVPFTKIEGAVSRNMVKNLSVPSCRVGHTITTNALDASSKKIKSKAITMTALLAKATILALVQHPIVNSSCRDGNRFTSNSSVSIVVVAIDDGLITPVLQDVDKVLVVLLFAAHHFT</sequence>
<name>A0A6P6B641_DURZI</name>
<dbReference type="InterPro" id="IPR023213">
    <property type="entry name" value="CAT-like_dom_sf"/>
</dbReference>
<keyword evidence="3" id="KW-1185">Reference proteome</keyword>
<proteinExistence type="inferred from homology"/>
<dbReference type="GO" id="GO:0009941">
    <property type="term" value="C:chloroplast envelope"/>
    <property type="evidence" value="ECO:0007669"/>
    <property type="project" value="TreeGrafter"/>
</dbReference>
<dbReference type="Gene3D" id="3.30.559.10">
    <property type="entry name" value="Chloramphenicol acetyltransferase-like domain"/>
    <property type="match status" value="1"/>
</dbReference>
<protein>
    <submittedName>
        <fullName evidence="4">Dihydrolipoyllysine-residue acetyltransferase component 5 of pyruvate dehydrogenase complex, chloroplastic-like</fullName>
    </submittedName>
</protein>
<dbReference type="PANTHER" id="PTHR23151:SF75">
    <property type="entry name" value="DIHYDROLIPOYLLYSINE-RESIDUE ACETYLTRANSFERASE COMPONENT 5 OF PYRUVATE DEHYDROGENASE COMPLEX, CHLOROPLASTIC"/>
    <property type="match status" value="1"/>
</dbReference>
<dbReference type="GO" id="GO:0045254">
    <property type="term" value="C:pyruvate dehydrogenase complex"/>
    <property type="evidence" value="ECO:0007669"/>
    <property type="project" value="InterPro"/>
</dbReference>
<dbReference type="KEGG" id="dzi:111315180"/>
<accession>A0A6P6B641</accession>
<dbReference type="GeneID" id="111315180"/>
<dbReference type="Pfam" id="PF02817">
    <property type="entry name" value="E3_binding"/>
    <property type="match status" value="1"/>
</dbReference>
<organism evidence="3 4">
    <name type="scientific">Durio zibethinus</name>
    <name type="common">Durian</name>
    <dbReference type="NCBI Taxonomy" id="66656"/>
    <lineage>
        <taxon>Eukaryota</taxon>
        <taxon>Viridiplantae</taxon>
        <taxon>Streptophyta</taxon>
        <taxon>Embryophyta</taxon>
        <taxon>Tracheophyta</taxon>
        <taxon>Spermatophyta</taxon>
        <taxon>Magnoliopsida</taxon>
        <taxon>eudicotyledons</taxon>
        <taxon>Gunneridae</taxon>
        <taxon>Pentapetalae</taxon>
        <taxon>rosids</taxon>
        <taxon>malvids</taxon>
        <taxon>Malvales</taxon>
        <taxon>Malvaceae</taxon>
        <taxon>Helicteroideae</taxon>
        <taxon>Durio</taxon>
    </lineage>
</organism>
<dbReference type="Gene3D" id="4.10.320.10">
    <property type="entry name" value="E3-binding domain"/>
    <property type="match status" value="1"/>
</dbReference>
<dbReference type="SUPFAM" id="SSF52777">
    <property type="entry name" value="CoA-dependent acyltransferases"/>
    <property type="match status" value="1"/>
</dbReference>
<evidence type="ECO:0000256" key="1">
    <source>
        <dbReference type="ARBA" id="ARBA00007317"/>
    </source>
</evidence>
<evidence type="ECO:0000313" key="3">
    <source>
        <dbReference type="Proteomes" id="UP000515121"/>
    </source>
</evidence>
<evidence type="ECO:0000259" key="2">
    <source>
        <dbReference type="PROSITE" id="PS51826"/>
    </source>
</evidence>
<dbReference type="RefSeq" id="XP_022772490.1">
    <property type="nucleotide sequence ID" value="XM_022916755.1"/>
</dbReference>
<dbReference type="InterPro" id="IPR004167">
    <property type="entry name" value="PSBD"/>
</dbReference>
<gene>
    <name evidence="4" type="primary">LOC111315180</name>
</gene>
<dbReference type="InterPro" id="IPR045257">
    <property type="entry name" value="E2/Pdx1"/>
</dbReference>
<dbReference type="PROSITE" id="PS51826">
    <property type="entry name" value="PSBD"/>
    <property type="match status" value="1"/>
</dbReference>
<feature type="domain" description="Peripheral subunit-binding (PSBD)" evidence="2">
    <location>
        <begin position="12"/>
        <end position="49"/>
    </location>
</feature>
<dbReference type="OrthoDB" id="1750899at2759"/>
<dbReference type="InterPro" id="IPR001078">
    <property type="entry name" value="2-oxoacid_DH_actylTfrase"/>
</dbReference>
<dbReference type="GO" id="GO:0006086">
    <property type="term" value="P:pyruvate decarboxylation to acetyl-CoA"/>
    <property type="evidence" value="ECO:0007669"/>
    <property type="project" value="InterPro"/>
</dbReference>
<comment type="similarity">
    <text evidence="1">Belongs to the 2-oxoacid dehydrogenase family.</text>
</comment>
<dbReference type="AlphaFoldDB" id="A0A6P6B641"/>
<dbReference type="PANTHER" id="PTHR23151">
    <property type="entry name" value="DIHYDROLIPOAMIDE ACETYL/SUCCINYL-TRANSFERASE-RELATED"/>
    <property type="match status" value="1"/>
</dbReference>
<dbReference type="Pfam" id="PF00198">
    <property type="entry name" value="2-oxoacid_dh"/>
    <property type="match status" value="1"/>
</dbReference>
<dbReference type="GO" id="GO:0004742">
    <property type="term" value="F:dihydrolipoyllysine-residue acetyltransferase activity"/>
    <property type="evidence" value="ECO:0007669"/>
    <property type="project" value="TreeGrafter"/>
</dbReference>
<dbReference type="SUPFAM" id="SSF47005">
    <property type="entry name" value="Peripheral subunit-binding domain of 2-oxo acid dehydrogenase complex"/>
    <property type="match status" value="1"/>
</dbReference>
<dbReference type="GO" id="GO:0009534">
    <property type="term" value="C:chloroplast thylakoid"/>
    <property type="evidence" value="ECO:0007669"/>
    <property type="project" value="TreeGrafter"/>
</dbReference>
<evidence type="ECO:0000313" key="4">
    <source>
        <dbReference type="RefSeq" id="XP_022772490.1"/>
    </source>
</evidence>